<accession>A0AAE4WJ10</accession>
<dbReference type="CDD" id="cd20293">
    <property type="entry name" value="cupin_HutD_N"/>
    <property type="match status" value="1"/>
</dbReference>
<dbReference type="Pfam" id="PF05962">
    <property type="entry name" value="HutD"/>
    <property type="match status" value="1"/>
</dbReference>
<dbReference type="InterPro" id="IPR014710">
    <property type="entry name" value="RmlC-like_jellyroll"/>
</dbReference>
<gene>
    <name evidence="1" type="ORF">GOZ95_25850</name>
</gene>
<comment type="caution">
    <text evidence="1">The sequence shown here is derived from an EMBL/GenBank/DDBJ whole genome shotgun (WGS) entry which is preliminary data.</text>
</comment>
<dbReference type="PANTHER" id="PTHR37943">
    <property type="entry name" value="PROTEIN VES"/>
    <property type="match status" value="1"/>
</dbReference>
<proteinExistence type="predicted"/>
<dbReference type="AlphaFoldDB" id="A0AAE4WJ10"/>
<dbReference type="InterPro" id="IPR010282">
    <property type="entry name" value="Uncharacterised_HutD/Ves"/>
</dbReference>
<dbReference type="EMBL" id="WPHM01000022">
    <property type="protein sequence ID" value="MUZ60858.1"/>
    <property type="molecule type" value="Genomic_DNA"/>
</dbReference>
<sequence>MPMRAMTLHWIAPRKKACACLAFWAIDMQILRREDYRRMPWKNGQGMTEEILIFPPDSGLGDFDYRLSIAHVGADGPFSTFPGVDRSIGLLEGDGMVLSLSDGQDVALKQGSEPLAFSGDWAVSSRNLGSKTVDLNIMTRRSRFRHTMKRGNLEVLHGQATRPRPRTTTTTTTTTLAIFNGDATIIANGQTISLHRFDTLVFSPGDSLDLTITAQYDVFTVTLDAEHQS</sequence>
<dbReference type="SUPFAM" id="SSF51182">
    <property type="entry name" value="RmlC-like cupins"/>
    <property type="match status" value="1"/>
</dbReference>
<organism evidence="1 2">
    <name type="scientific">Agrobacterium vitis</name>
    <name type="common">Rhizobium vitis</name>
    <dbReference type="NCBI Taxonomy" id="373"/>
    <lineage>
        <taxon>Bacteria</taxon>
        <taxon>Pseudomonadati</taxon>
        <taxon>Pseudomonadota</taxon>
        <taxon>Alphaproteobacteria</taxon>
        <taxon>Hyphomicrobiales</taxon>
        <taxon>Rhizobiaceae</taxon>
        <taxon>Rhizobium/Agrobacterium group</taxon>
        <taxon>Agrobacterium</taxon>
    </lineage>
</organism>
<dbReference type="PANTHER" id="PTHR37943:SF1">
    <property type="entry name" value="PROTEIN VES"/>
    <property type="match status" value="1"/>
</dbReference>
<evidence type="ECO:0000313" key="1">
    <source>
        <dbReference type="EMBL" id="MUZ60858.1"/>
    </source>
</evidence>
<dbReference type="Gene3D" id="2.60.120.10">
    <property type="entry name" value="Jelly Rolls"/>
    <property type="match status" value="1"/>
</dbReference>
<evidence type="ECO:0000313" key="2">
    <source>
        <dbReference type="Proteomes" id="UP000436692"/>
    </source>
</evidence>
<name>A0AAE4WJ10_AGRVI</name>
<reference evidence="1 2" key="1">
    <citation type="submission" date="2019-12" db="EMBL/GenBank/DDBJ databases">
        <title>Whole-genome sequencing of Allorhizobium vitis.</title>
        <authorList>
            <person name="Gan H.M."/>
            <person name="Szegedi E."/>
            <person name="Burr T."/>
            <person name="Savka M.A."/>
        </authorList>
    </citation>
    <scope>NUCLEOTIDE SEQUENCE [LARGE SCALE GENOMIC DNA]</scope>
    <source>
        <strain evidence="1 2">CG989</strain>
    </source>
</reference>
<protein>
    <submittedName>
        <fullName evidence="1">HutD family protein</fullName>
    </submittedName>
</protein>
<dbReference type="InterPro" id="IPR011051">
    <property type="entry name" value="RmlC_Cupin_sf"/>
</dbReference>
<dbReference type="Proteomes" id="UP000436692">
    <property type="component" value="Unassembled WGS sequence"/>
</dbReference>